<keyword evidence="5 9" id="KW-0808">Transferase</keyword>
<dbReference type="RefSeq" id="WP_009531822.1">
    <property type="nucleotide sequence ID" value="NZ_ALNK01000040.1"/>
</dbReference>
<dbReference type="GO" id="GO:0003908">
    <property type="term" value="F:methylated-DNA-[protein]-cysteine S-methyltransferase activity"/>
    <property type="evidence" value="ECO:0007669"/>
    <property type="project" value="UniProtKB-UniRule"/>
</dbReference>
<dbReference type="Proteomes" id="UP000005244">
    <property type="component" value="Unassembled WGS sequence"/>
</dbReference>
<dbReference type="AlphaFoldDB" id="J6H9J8"/>
<dbReference type="Gene3D" id="1.10.10.10">
    <property type="entry name" value="Winged helix-like DNA-binding domain superfamily/Winged helix DNA-binding domain"/>
    <property type="match status" value="1"/>
</dbReference>
<dbReference type="PANTHER" id="PTHR10815:SF13">
    <property type="entry name" value="METHYLATED-DNA--PROTEIN-CYSTEINE METHYLTRANSFERASE"/>
    <property type="match status" value="1"/>
</dbReference>
<accession>J6H9J8</accession>
<keyword evidence="6 9" id="KW-0227">DNA damage</keyword>
<sequence>MKKFYIYYFNDINRYVTIVDEDSYIISIEFDKINYNFNYEESEAICALKKELDKYFAGELKEFKTKYKLKNLTEFQMKVLKEVEKVKYGEHISYNDIAKAIGNPKSDRAVGNAVGKNPLPIIVPCHRIIRKDKKLGGYTGGTDIKIKLVEIEDILISN</sequence>
<evidence type="ECO:0000259" key="10">
    <source>
        <dbReference type="Pfam" id="PF01035"/>
    </source>
</evidence>
<dbReference type="GO" id="GO:0006307">
    <property type="term" value="P:DNA alkylation repair"/>
    <property type="evidence" value="ECO:0007669"/>
    <property type="project" value="UniProtKB-UniRule"/>
</dbReference>
<evidence type="ECO:0000256" key="1">
    <source>
        <dbReference type="ARBA" id="ARBA00001286"/>
    </source>
</evidence>
<dbReference type="EC" id="2.1.1.63" evidence="9"/>
<reference evidence="11 12" key="1">
    <citation type="submission" date="2012-07" db="EMBL/GenBank/DDBJ databases">
        <authorList>
            <person name="Durkin A.S."/>
            <person name="McCorrison J."/>
            <person name="Torralba M."/>
            <person name="Gillis M."/>
            <person name="Methe B."/>
            <person name="Sutton G."/>
            <person name="Nelson K.E."/>
        </authorList>
    </citation>
    <scope>NUCLEOTIDE SEQUENCE [LARGE SCALE GENOMIC DNA]</scope>
    <source>
        <strain evidence="11 12">OBRC8</strain>
    </source>
</reference>
<evidence type="ECO:0000256" key="9">
    <source>
        <dbReference type="HAMAP-Rule" id="MF_00772"/>
    </source>
</evidence>
<dbReference type="HAMAP" id="MF_00772">
    <property type="entry name" value="OGT"/>
    <property type="match status" value="1"/>
</dbReference>
<keyword evidence="4 9" id="KW-0489">Methyltransferase</keyword>
<evidence type="ECO:0000256" key="5">
    <source>
        <dbReference type="ARBA" id="ARBA00022679"/>
    </source>
</evidence>
<comment type="miscellaneous">
    <text evidence="9">This enzyme catalyzes only one turnover and therefore is not strictly catalytic. According to one definition, an enzyme is a biocatalyst that acts repeatedly and over many reaction cycles.</text>
</comment>
<dbReference type="GO" id="GO:0005737">
    <property type="term" value="C:cytoplasm"/>
    <property type="evidence" value="ECO:0007669"/>
    <property type="project" value="UniProtKB-SubCell"/>
</dbReference>
<dbReference type="InterPro" id="IPR036217">
    <property type="entry name" value="MethylDNA_cys_MeTrfase_DNAb"/>
</dbReference>
<protein>
    <recommendedName>
        <fullName evidence="9">Methylated-DNA--protein-cysteine methyltransferase</fullName>
        <ecNumber evidence="9">2.1.1.63</ecNumber>
    </recommendedName>
    <alternativeName>
        <fullName evidence="9">6-O-methylguanine-DNA methyltransferase</fullName>
        <shortName evidence="9">MGMT</shortName>
    </alternativeName>
    <alternativeName>
        <fullName evidence="9">O-6-methylguanine-DNA-alkyltransferase</fullName>
    </alternativeName>
</protein>
<dbReference type="FunFam" id="1.10.10.10:FF:000214">
    <property type="entry name" value="Methylated-DNA--protein-cysteine methyltransferase"/>
    <property type="match status" value="1"/>
</dbReference>
<evidence type="ECO:0000256" key="7">
    <source>
        <dbReference type="ARBA" id="ARBA00023204"/>
    </source>
</evidence>
<evidence type="ECO:0000256" key="3">
    <source>
        <dbReference type="ARBA" id="ARBA00022490"/>
    </source>
</evidence>
<feature type="active site" description="Nucleophile; methyl group acceptor" evidence="9">
    <location>
        <position position="125"/>
    </location>
</feature>
<evidence type="ECO:0000313" key="12">
    <source>
        <dbReference type="Proteomes" id="UP000005244"/>
    </source>
</evidence>
<dbReference type="Gene3D" id="3.30.160.70">
    <property type="entry name" value="Methylated DNA-protein cysteine methyltransferase domain"/>
    <property type="match status" value="1"/>
</dbReference>
<organism evidence="11 12">
    <name type="scientific">Peptoanaerobacter stomatis</name>
    <dbReference type="NCBI Taxonomy" id="796937"/>
    <lineage>
        <taxon>Bacteria</taxon>
        <taxon>Bacillati</taxon>
        <taxon>Bacillota</taxon>
        <taxon>Clostridia</taxon>
        <taxon>Peptostreptococcales</taxon>
        <taxon>Filifactoraceae</taxon>
        <taxon>Peptoanaerobacter</taxon>
    </lineage>
</organism>
<evidence type="ECO:0000256" key="8">
    <source>
        <dbReference type="ARBA" id="ARBA00049348"/>
    </source>
</evidence>
<dbReference type="InterPro" id="IPR001497">
    <property type="entry name" value="MethylDNA_cys_MeTrfase_AS"/>
</dbReference>
<evidence type="ECO:0000256" key="2">
    <source>
        <dbReference type="ARBA" id="ARBA00008711"/>
    </source>
</evidence>
<comment type="catalytic activity">
    <reaction evidence="1 9">
        <text>a 4-O-methyl-thymidine in DNA + L-cysteinyl-[protein] = a thymidine in DNA + S-methyl-L-cysteinyl-[protein]</text>
        <dbReference type="Rhea" id="RHEA:53428"/>
        <dbReference type="Rhea" id="RHEA-COMP:10131"/>
        <dbReference type="Rhea" id="RHEA-COMP:10132"/>
        <dbReference type="Rhea" id="RHEA-COMP:13555"/>
        <dbReference type="Rhea" id="RHEA-COMP:13556"/>
        <dbReference type="ChEBI" id="CHEBI:29950"/>
        <dbReference type="ChEBI" id="CHEBI:82612"/>
        <dbReference type="ChEBI" id="CHEBI:137386"/>
        <dbReference type="ChEBI" id="CHEBI:137387"/>
        <dbReference type="EC" id="2.1.1.63"/>
    </reaction>
</comment>
<dbReference type="GO" id="GO:0032259">
    <property type="term" value="P:methylation"/>
    <property type="evidence" value="ECO:0007669"/>
    <property type="project" value="UniProtKB-KW"/>
</dbReference>
<dbReference type="NCBIfam" id="TIGR00589">
    <property type="entry name" value="ogt"/>
    <property type="match status" value="1"/>
</dbReference>
<comment type="caution">
    <text evidence="11">The sequence shown here is derived from an EMBL/GenBank/DDBJ whole genome shotgun (WGS) entry which is preliminary data.</text>
</comment>
<comment type="similarity">
    <text evidence="2 9">Belongs to the MGMT family.</text>
</comment>
<feature type="domain" description="Methylated-DNA-[protein]-cysteine S-methyltransferase DNA binding" evidence="10">
    <location>
        <begin position="74"/>
        <end position="153"/>
    </location>
</feature>
<dbReference type="PROSITE" id="PS00374">
    <property type="entry name" value="MGMT"/>
    <property type="match status" value="1"/>
</dbReference>
<keyword evidence="12" id="KW-1185">Reference proteome</keyword>
<keyword evidence="7 9" id="KW-0234">DNA repair</keyword>
<evidence type="ECO:0000313" key="11">
    <source>
        <dbReference type="EMBL" id="EJU19568.1"/>
    </source>
</evidence>
<evidence type="ECO:0000256" key="6">
    <source>
        <dbReference type="ARBA" id="ARBA00022763"/>
    </source>
</evidence>
<name>J6H9J8_9FIRM</name>
<dbReference type="PATRIC" id="fig|796941.3.peg.2241"/>
<dbReference type="PANTHER" id="PTHR10815">
    <property type="entry name" value="METHYLATED-DNA--PROTEIN-CYSTEINE METHYLTRANSFERASE"/>
    <property type="match status" value="1"/>
</dbReference>
<comment type="subcellular location">
    <subcellularLocation>
        <location evidence="9">Cytoplasm</location>
    </subcellularLocation>
</comment>
<dbReference type="EMBL" id="ALNK01000040">
    <property type="protein sequence ID" value="EJU19568.1"/>
    <property type="molecule type" value="Genomic_DNA"/>
</dbReference>
<dbReference type="InterPro" id="IPR023546">
    <property type="entry name" value="MGMT"/>
</dbReference>
<dbReference type="InterPro" id="IPR036388">
    <property type="entry name" value="WH-like_DNA-bd_sf"/>
</dbReference>
<proteinExistence type="inferred from homology"/>
<gene>
    <name evidence="11" type="ORF">HMPREF1143_0156</name>
</gene>
<evidence type="ECO:0000256" key="4">
    <source>
        <dbReference type="ARBA" id="ARBA00022603"/>
    </source>
</evidence>
<keyword evidence="3 9" id="KW-0963">Cytoplasm</keyword>
<dbReference type="SUPFAM" id="SSF46767">
    <property type="entry name" value="Methylated DNA-protein cysteine methyltransferase, C-terminal domain"/>
    <property type="match status" value="1"/>
</dbReference>
<comment type="function">
    <text evidence="9">Involved in the cellular defense against the biological effects of O6-methylguanine (O6-MeG) and O4-methylthymine (O4-MeT) in DNA. Repairs the methylated nucleobase in DNA by stoichiometrically transferring the methyl group to a cysteine residue in the enzyme. This is a suicide reaction: the enzyme is irreversibly inactivated.</text>
</comment>
<dbReference type="InterPro" id="IPR014048">
    <property type="entry name" value="MethylDNA_cys_MeTrfase_DNA-bd"/>
</dbReference>
<dbReference type="Pfam" id="PF01035">
    <property type="entry name" value="DNA_binding_1"/>
    <property type="match status" value="1"/>
</dbReference>
<comment type="catalytic activity">
    <reaction evidence="8 9">
        <text>a 6-O-methyl-2'-deoxyguanosine in DNA + L-cysteinyl-[protein] = S-methyl-L-cysteinyl-[protein] + a 2'-deoxyguanosine in DNA</text>
        <dbReference type="Rhea" id="RHEA:24000"/>
        <dbReference type="Rhea" id="RHEA-COMP:10131"/>
        <dbReference type="Rhea" id="RHEA-COMP:10132"/>
        <dbReference type="Rhea" id="RHEA-COMP:11367"/>
        <dbReference type="Rhea" id="RHEA-COMP:11368"/>
        <dbReference type="ChEBI" id="CHEBI:29950"/>
        <dbReference type="ChEBI" id="CHEBI:82612"/>
        <dbReference type="ChEBI" id="CHEBI:85445"/>
        <dbReference type="ChEBI" id="CHEBI:85448"/>
        <dbReference type="EC" id="2.1.1.63"/>
    </reaction>
</comment>
<dbReference type="CDD" id="cd06445">
    <property type="entry name" value="ATase"/>
    <property type="match status" value="1"/>
</dbReference>